<reference evidence="2 3" key="1">
    <citation type="submission" date="2023-07" db="EMBL/GenBank/DDBJ databases">
        <title>Sorghum-associated microbial communities from plants grown in Nebraska, USA.</title>
        <authorList>
            <person name="Schachtman D."/>
        </authorList>
    </citation>
    <scope>NUCLEOTIDE SEQUENCE [LARGE SCALE GENOMIC DNA]</scope>
    <source>
        <strain evidence="2 3">DS2154</strain>
    </source>
</reference>
<accession>A0ABU1N1E8</accession>
<evidence type="ECO:0000313" key="3">
    <source>
        <dbReference type="Proteomes" id="UP001262754"/>
    </source>
</evidence>
<keyword evidence="3" id="KW-1185">Reference proteome</keyword>
<keyword evidence="1" id="KW-0732">Signal</keyword>
<dbReference type="RefSeq" id="WP_163233116.1">
    <property type="nucleotide sequence ID" value="NZ_BMLD01000027.1"/>
</dbReference>
<organism evidence="2 3">
    <name type="scientific">Caulobacter rhizosphaerae</name>
    <dbReference type="NCBI Taxonomy" id="2010972"/>
    <lineage>
        <taxon>Bacteria</taxon>
        <taxon>Pseudomonadati</taxon>
        <taxon>Pseudomonadota</taxon>
        <taxon>Alphaproteobacteria</taxon>
        <taxon>Caulobacterales</taxon>
        <taxon>Caulobacteraceae</taxon>
        <taxon>Caulobacter</taxon>
    </lineage>
</organism>
<protein>
    <submittedName>
        <fullName evidence="2">Uncharacterized protein</fullName>
    </submittedName>
</protein>
<dbReference type="PROSITE" id="PS51257">
    <property type="entry name" value="PROKAR_LIPOPROTEIN"/>
    <property type="match status" value="1"/>
</dbReference>
<feature type="chain" id="PRO_5045097451" evidence="1">
    <location>
        <begin position="23"/>
        <end position="562"/>
    </location>
</feature>
<evidence type="ECO:0000256" key="1">
    <source>
        <dbReference type="SAM" id="SignalP"/>
    </source>
</evidence>
<dbReference type="EMBL" id="JAVDRL010000007">
    <property type="protein sequence ID" value="MDR6531781.1"/>
    <property type="molecule type" value="Genomic_DNA"/>
</dbReference>
<gene>
    <name evidence="2" type="ORF">J2800_002534</name>
</gene>
<proteinExistence type="predicted"/>
<name>A0ABU1N1E8_9CAUL</name>
<sequence>MQSIRTVVLALVLMLAPVAAQACSPVPGYIRPSNFELVQIADAIVVARPISERGGAIESRVRFRVEQVLKGQAAPEIEVPWFRLGRAFPSDPGVLAFSHPEGHAGSCNRTTLSTKASYILFLAKTADGYAQLGFPFSRVSEDYAGEGALWTRTIRTYLKIQSAAAPMAQLTELDALRAAIAAQPSRTRDEAALAQDIADHLGSISPWKPTEFLMEAYAGHAAGRPPRYPPRRAAFDEEQSEAQAMTGAMMSLLGVEPPAPRPDPFKDRLIAVLLAGDHPGAMPLFEPFARPEASPADLALAIRFFAKNGRLREAYQLIETRVAPLMTTASREDFFTLAWAVSEALQDPLDGEGRPRWRDDAYSAARWPRLALELTKLSQRRFDEDLRFEESLKSLLTGDYRADPALTLTLSGRDQAISDWADQELAKRENLAASAGQGPEAPLLLPLRIRLRWEGVGGDDIAPLAAVFCQGPVQRRMLFEAWGEFGGWMSDKALLRLAASPAMEAGDRQALAAALPAWDKRYAAQMGESRVTGDPTMQKLAQGLPITARDIKPRKPVSCPRP</sequence>
<comment type="caution">
    <text evidence="2">The sequence shown here is derived from an EMBL/GenBank/DDBJ whole genome shotgun (WGS) entry which is preliminary data.</text>
</comment>
<feature type="signal peptide" evidence="1">
    <location>
        <begin position="1"/>
        <end position="22"/>
    </location>
</feature>
<evidence type="ECO:0000313" key="2">
    <source>
        <dbReference type="EMBL" id="MDR6531781.1"/>
    </source>
</evidence>
<dbReference type="Proteomes" id="UP001262754">
    <property type="component" value="Unassembled WGS sequence"/>
</dbReference>